<evidence type="ECO:0008006" key="3">
    <source>
        <dbReference type="Google" id="ProtNLM"/>
    </source>
</evidence>
<evidence type="ECO:0000313" key="1">
    <source>
        <dbReference type="EMBL" id="MCD2425876.1"/>
    </source>
</evidence>
<accession>A0ABS8PXS6</accession>
<organism evidence="1 2">
    <name type="scientific">Niabella pedocola</name>
    <dbReference type="NCBI Taxonomy" id="1752077"/>
    <lineage>
        <taxon>Bacteria</taxon>
        <taxon>Pseudomonadati</taxon>
        <taxon>Bacteroidota</taxon>
        <taxon>Chitinophagia</taxon>
        <taxon>Chitinophagales</taxon>
        <taxon>Chitinophagaceae</taxon>
        <taxon>Niabella</taxon>
    </lineage>
</organism>
<dbReference type="CDD" id="cd02219">
    <property type="entry name" value="cupin_YjlB-like"/>
    <property type="match status" value="1"/>
</dbReference>
<gene>
    <name evidence="1" type="ORF">LQ567_24040</name>
</gene>
<dbReference type="SUPFAM" id="SSF51182">
    <property type="entry name" value="RmlC-like cupins"/>
    <property type="match status" value="1"/>
</dbReference>
<protein>
    <recommendedName>
        <fullName evidence="3">Cupin type-1 domain-containing protein</fullName>
    </recommendedName>
</protein>
<dbReference type="PANTHER" id="PTHR36448">
    <property type="entry name" value="BLR7373 PROTEIN"/>
    <property type="match status" value="1"/>
</dbReference>
<sequence length="189" mass="21199">MLKKNKLREWVPWEQRRSNPDIFYFRKDNLIPNSPHPLLVYRTFFDKESDACENWLKKKFTAHQWFLFAGVPPLDVPFYYMNTHVVLGVCAGAAKWQLGGTLGLTMVIEKGDVLVIPAGVGLQHLESSADFKITGASALDVVPKIRKEASGNSKDPGRVADVPIPETDPVLGMDDGLLTIWLQADIHSR</sequence>
<dbReference type="InterPro" id="IPR011051">
    <property type="entry name" value="RmlC_Cupin_sf"/>
</dbReference>
<dbReference type="Proteomes" id="UP001199816">
    <property type="component" value="Unassembled WGS sequence"/>
</dbReference>
<evidence type="ECO:0000313" key="2">
    <source>
        <dbReference type="Proteomes" id="UP001199816"/>
    </source>
</evidence>
<proteinExistence type="predicted"/>
<dbReference type="RefSeq" id="WP_231008463.1">
    <property type="nucleotide sequence ID" value="NZ_JAJNEC010000007.1"/>
</dbReference>
<reference evidence="1 2" key="1">
    <citation type="submission" date="2021-11" db="EMBL/GenBank/DDBJ databases">
        <title>Genomic of Niabella pedocola.</title>
        <authorList>
            <person name="Wu T."/>
        </authorList>
    </citation>
    <scope>NUCLEOTIDE SEQUENCE [LARGE SCALE GENOMIC DNA]</scope>
    <source>
        <strain evidence="1 2">JCM 31011</strain>
    </source>
</reference>
<dbReference type="PANTHER" id="PTHR36448:SF2">
    <property type="entry name" value="CUPIN TYPE-1 DOMAIN-CONTAINING PROTEIN"/>
    <property type="match status" value="1"/>
</dbReference>
<dbReference type="EMBL" id="JAJNEC010000007">
    <property type="protein sequence ID" value="MCD2425876.1"/>
    <property type="molecule type" value="Genomic_DNA"/>
</dbReference>
<name>A0ABS8PXS6_9BACT</name>
<comment type="caution">
    <text evidence="1">The sequence shown here is derived from an EMBL/GenBank/DDBJ whole genome shotgun (WGS) entry which is preliminary data.</text>
</comment>
<keyword evidence="2" id="KW-1185">Reference proteome</keyword>
<dbReference type="InterPro" id="IPR047121">
    <property type="entry name" value="YjiB-like"/>
</dbReference>